<dbReference type="SUPFAM" id="SSF52833">
    <property type="entry name" value="Thioredoxin-like"/>
    <property type="match status" value="1"/>
</dbReference>
<dbReference type="CDD" id="cd02947">
    <property type="entry name" value="TRX_family"/>
    <property type="match status" value="1"/>
</dbReference>
<gene>
    <name evidence="11" type="primary">trxA</name>
    <name evidence="11" type="ORF">FXF47_03590</name>
</gene>
<evidence type="ECO:0000256" key="8">
    <source>
        <dbReference type="PIRSR" id="PIRSR000077-1"/>
    </source>
</evidence>
<keyword evidence="12" id="KW-1185">Reference proteome</keyword>
<dbReference type="NCBIfam" id="TIGR01068">
    <property type="entry name" value="thioredoxin"/>
    <property type="match status" value="1"/>
</dbReference>
<evidence type="ECO:0000256" key="7">
    <source>
        <dbReference type="PIRNR" id="PIRNR000077"/>
    </source>
</evidence>
<evidence type="ECO:0000256" key="5">
    <source>
        <dbReference type="ARBA" id="ARBA00023284"/>
    </source>
</evidence>
<dbReference type="InterPro" id="IPR036249">
    <property type="entry name" value="Thioredoxin-like_sf"/>
</dbReference>
<comment type="similarity">
    <text evidence="1 7">Belongs to the thioredoxin family.</text>
</comment>
<reference evidence="11" key="1">
    <citation type="submission" date="2019-08" db="EMBL/GenBank/DDBJ databases">
        <title>Genomic characterization of a novel candidate phylum (ARYD3) from a high temperature, high salinity tertiary oil reservoir in north central Oklahoma, USA.</title>
        <authorList>
            <person name="Youssef N.H."/>
            <person name="Yadav A."/>
            <person name="Elshahed M.S."/>
        </authorList>
    </citation>
    <scope>NUCLEOTIDE SEQUENCE [LARGE SCALE GENOMIC DNA]</scope>
    <source>
        <strain evidence="11">ARYD3</strain>
    </source>
</reference>
<dbReference type="PRINTS" id="PR00421">
    <property type="entry name" value="THIOREDOXIN"/>
</dbReference>
<evidence type="ECO:0000313" key="12">
    <source>
        <dbReference type="Proteomes" id="UP000324143"/>
    </source>
</evidence>
<dbReference type="Gene3D" id="3.40.30.10">
    <property type="entry name" value="Glutaredoxin"/>
    <property type="match status" value="1"/>
</dbReference>
<protein>
    <recommendedName>
        <fullName evidence="6 7">Thioredoxin</fullName>
    </recommendedName>
</protein>
<evidence type="ECO:0000313" key="11">
    <source>
        <dbReference type="EMBL" id="TYB31692.1"/>
    </source>
</evidence>
<dbReference type="Proteomes" id="UP000324143">
    <property type="component" value="Unassembled WGS sequence"/>
</dbReference>
<proteinExistence type="inferred from homology"/>
<name>A0A5D0MH18_9BACT</name>
<evidence type="ECO:0000256" key="9">
    <source>
        <dbReference type="PIRSR" id="PIRSR000077-4"/>
    </source>
</evidence>
<dbReference type="InterPro" id="IPR005746">
    <property type="entry name" value="Thioredoxin"/>
</dbReference>
<evidence type="ECO:0000259" key="10">
    <source>
        <dbReference type="PROSITE" id="PS51352"/>
    </source>
</evidence>
<dbReference type="Pfam" id="PF00085">
    <property type="entry name" value="Thioredoxin"/>
    <property type="match status" value="1"/>
</dbReference>
<dbReference type="GO" id="GO:0015035">
    <property type="term" value="F:protein-disulfide reductase activity"/>
    <property type="evidence" value="ECO:0007669"/>
    <property type="project" value="UniProtKB-UniRule"/>
</dbReference>
<feature type="site" description="Contributes to redox potential value" evidence="8">
    <location>
        <position position="32"/>
    </location>
</feature>
<keyword evidence="4 9" id="KW-1015">Disulfide bond</keyword>
<feature type="site" description="Contributes to redox potential value" evidence="8">
    <location>
        <position position="33"/>
    </location>
</feature>
<evidence type="ECO:0000256" key="1">
    <source>
        <dbReference type="ARBA" id="ARBA00008987"/>
    </source>
</evidence>
<keyword evidence="3" id="KW-0249">Electron transport</keyword>
<dbReference type="InterPro" id="IPR013766">
    <property type="entry name" value="Thioredoxin_domain"/>
</dbReference>
<evidence type="ECO:0000256" key="6">
    <source>
        <dbReference type="NCBIfam" id="TIGR01068"/>
    </source>
</evidence>
<keyword evidence="5 9" id="KW-0676">Redox-active center</keyword>
<dbReference type="PIRSF" id="PIRSF000077">
    <property type="entry name" value="Thioredoxin"/>
    <property type="match status" value="1"/>
</dbReference>
<feature type="domain" description="Thioredoxin" evidence="10">
    <location>
        <begin position="1"/>
        <end position="108"/>
    </location>
</feature>
<keyword evidence="2" id="KW-0813">Transport</keyword>
<evidence type="ECO:0000256" key="4">
    <source>
        <dbReference type="ARBA" id="ARBA00023157"/>
    </source>
</evidence>
<evidence type="ECO:0000256" key="3">
    <source>
        <dbReference type="ARBA" id="ARBA00022982"/>
    </source>
</evidence>
<sequence>MSYINIEENNFEEEVLDFEGLVVIDFWAEWCNPCKIFGPLFEEVSKNYKDNERVKFCKVNIDKLKEVSVEYDIMSIPTVMFVKDGEIVHKKVGILEKKDLKELIEKYL</sequence>
<feature type="active site" description="Nucleophile" evidence="8">
    <location>
        <position position="34"/>
    </location>
</feature>
<dbReference type="FunFam" id="3.40.30.10:FF:000001">
    <property type="entry name" value="Thioredoxin"/>
    <property type="match status" value="1"/>
</dbReference>
<dbReference type="AlphaFoldDB" id="A0A5D0MH18"/>
<organism evidence="11 12">
    <name type="scientific">Candidatus Mcinerneyibacterium aminivorans</name>
    <dbReference type="NCBI Taxonomy" id="2703815"/>
    <lineage>
        <taxon>Bacteria</taxon>
        <taxon>Candidatus Macinerneyibacteriota</taxon>
        <taxon>Candidatus Mcinerneyibacteria</taxon>
        <taxon>Candidatus Mcinerneyibacteriales</taxon>
        <taxon>Candidatus Mcinerneyibacteriaceae</taxon>
        <taxon>Candidatus Mcinerneyibacterium</taxon>
    </lineage>
</organism>
<feature type="disulfide bond" description="Redox-active" evidence="9">
    <location>
        <begin position="31"/>
        <end position="34"/>
    </location>
</feature>
<dbReference type="EMBL" id="VSIX01000032">
    <property type="protein sequence ID" value="TYB31692.1"/>
    <property type="molecule type" value="Genomic_DNA"/>
</dbReference>
<feature type="active site" description="Nucleophile" evidence="8">
    <location>
        <position position="31"/>
    </location>
</feature>
<dbReference type="PANTHER" id="PTHR45663">
    <property type="entry name" value="GEO12009P1"/>
    <property type="match status" value="1"/>
</dbReference>
<dbReference type="PANTHER" id="PTHR45663:SF11">
    <property type="entry name" value="GEO12009P1"/>
    <property type="match status" value="1"/>
</dbReference>
<feature type="site" description="Deprotonates C-terminal active site Cys" evidence="8">
    <location>
        <position position="25"/>
    </location>
</feature>
<comment type="caution">
    <text evidence="11">The sequence shown here is derived from an EMBL/GenBank/DDBJ whole genome shotgun (WGS) entry which is preliminary data.</text>
</comment>
<evidence type="ECO:0000256" key="2">
    <source>
        <dbReference type="ARBA" id="ARBA00022448"/>
    </source>
</evidence>
<dbReference type="PROSITE" id="PS51352">
    <property type="entry name" value="THIOREDOXIN_2"/>
    <property type="match status" value="1"/>
</dbReference>
<dbReference type="GO" id="GO:0005737">
    <property type="term" value="C:cytoplasm"/>
    <property type="evidence" value="ECO:0007669"/>
    <property type="project" value="TreeGrafter"/>
</dbReference>
<accession>A0A5D0MH18</accession>